<dbReference type="SMART" id="SM00494">
    <property type="entry name" value="ChtBD2"/>
    <property type="match status" value="1"/>
</dbReference>
<dbReference type="InterPro" id="IPR001223">
    <property type="entry name" value="Glyco_hydro18_cat"/>
</dbReference>
<reference evidence="15" key="1">
    <citation type="submission" date="2021-12" db="EMBL/GenBank/DDBJ databases">
        <authorList>
            <person name="King R."/>
        </authorList>
    </citation>
    <scope>NUCLEOTIDE SEQUENCE</scope>
</reference>
<keyword evidence="6 12" id="KW-0378">Hydrolase</keyword>
<dbReference type="FunFam" id="3.20.20.80:FF:000007">
    <property type="entry name" value="Acidic mammalian chitinase"/>
    <property type="match status" value="1"/>
</dbReference>
<dbReference type="FunFam" id="3.10.50.10:FF:000004">
    <property type="entry name" value="Chitinase 5"/>
    <property type="match status" value="1"/>
</dbReference>
<proteinExistence type="inferred from homology"/>
<dbReference type="InterPro" id="IPR011583">
    <property type="entry name" value="Chitinase_II/V-like_cat"/>
</dbReference>
<dbReference type="PROSITE" id="PS50940">
    <property type="entry name" value="CHIT_BIND_II"/>
    <property type="match status" value="1"/>
</dbReference>
<dbReference type="InterPro" id="IPR036508">
    <property type="entry name" value="Chitin-bd_dom_sf"/>
</dbReference>
<dbReference type="GO" id="GO:0008061">
    <property type="term" value="F:chitin binding"/>
    <property type="evidence" value="ECO:0007669"/>
    <property type="project" value="UniProtKB-KW"/>
</dbReference>
<keyword evidence="4" id="KW-0147">Chitin-binding</keyword>
<evidence type="ECO:0000313" key="15">
    <source>
        <dbReference type="EMBL" id="CAG9783695.1"/>
    </source>
</evidence>
<dbReference type="GO" id="GO:0008843">
    <property type="term" value="F:endochitinase activity"/>
    <property type="evidence" value="ECO:0007669"/>
    <property type="project" value="UniProtKB-EC"/>
</dbReference>
<organism evidence="15 16">
    <name type="scientific">Diatraea saccharalis</name>
    <name type="common">sugarcane borer</name>
    <dbReference type="NCBI Taxonomy" id="40085"/>
    <lineage>
        <taxon>Eukaryota</taxon>
        <taxon>Metazoa</taxon>
        <taxon>Ecdysozoa</taxon>
        <taxon>Arthropoda</taxon>
        <taxon>Hexapoda</taxon>
        <taxon>Insecta</taxon>
        <taxon>Pterygota</taxon>
        <taxon>Neoptera</taxon>
        <taxon>Endopterygota</taxon>
        <taxon>Lepidoptera</taxon>
        <taxon>Glossata</taxon>
        <taxon>Ditrysia</taxon>
        <taxon>Pyraloidea</taxon>
        <taxon>Crambidae</taxon>
        <taxon>Crambinae</taxon>
        <taxon>Diatraea</taxon>
    </lineage>
</organism>
<evidence type="ECO:0000256" key="4">
    <source>
        <dbReference type="ARBA" id="ARBA00022669"/>
    </source>
</evidence>
<dbReference type="GO" id="GO:0006032">
    <property type="term" value="P:chitin catabolic process"/>
    <property type="evidence" value="ECO:0007669"/>
    <property type="project" value="UniProtKB-KW"/>
</dbReference>
<dbReference type="Pfam" id="PF01607">
    <property type="entry name" value="CBM_14"/>
    <property type="match status" value="1"/>
</dbReference>
<keyword evidence="9" id="KW-0119">Carbohydrate metabolism</keyword>
<sequence length="969" mass="108420">MKLGGGMVWALDLDDFKNRCGEGNHPLLNAIKNGLLNPKVEDLEIMQSQMRPNPTNSIDEEDDLDDIMVPIHHRPTKRPIQTTVATTTTRKPTTTTTAISTIKEEPFKIVCYYTNWAWYRPDNGKYTPDDIDPEKCTHIVYAFAVLDMDDLIIKPHDIWLDVENKFYEKVASLKVHGIKVLLGLGGWDDSAGDKYSRLVNNPAARRKFAVHAIDFIQEFGFDGLDLDWEYPKCWQVECEKGPYSDKQGFSNLVKELHTAFYKRGLLLSAAVSASKRVIDYAYDVPTLSENLDWIALMTYDYHGQWDKKTGHVAPMYVHNKDDDSTFNVNYTVHYWMDKGATPQKLVLGVPFYGQTFSLVEGAGTELGAPTYAGGEAGDETRARGFLAFYEICERIRVKGWRVYREPGGRMGPYATDGDQWVSFDDDWAARHKAQYVRALQLGGAMVWSMDLDDFTGKYCGCGRSPLLANINHVLRGKEAPPPCTLEEIQAPPTTMPAGVSTTEMADLEYKPAHPESEMNPGYDSGSSLDGKPCSGVIFKGDNVDCSKYYICMNGIYLELTCPAPLVWDKNHCEQPEKSSCRSKANLRIPGESKPIFGDNKPIIGCYFTNWAYYRHGNGSFGPEQIDPSLCTHIIYAWAHLDYNTYNIIPGNPELDIDNDFYGKITNLRLLGVKVIIGVGGLEDSEDSKWAEMAASPKNRKAFVESALKFLKRWNFDGLQLAWQYPVCNQMPCTDFDITEKENYSILIAELSKTLHQHNYELSAMVSSSPEIATLAYDPEILTATLDWISLAANDYYASKSGRTAYLVPLETVELAGINSFNSSLAYWTSVVPQSQIVVGVPAYARSYTLRSAENAGVHAPVTGPGIKGRFTMVPGFLAYYEICPGPSSEWKETQTEDGTYAVRRSQWASYLSAVEVHRVGASGARAGLRGAALWALDLDDWQPLCTPRVWPLLNALRQGLHEPELPLEL</sequence>
<dbReference type="Gene3D" id="3.20.20.80">
    <property type="entry name" value="Glycosidases"/>
    <property type="match status" value="3"/>
</dbReference>
<dbReference type="SUPFAM" id="SSF51445">
    <property type="entry name" value="(Trans)glycosidases"/>
    <property type="match status" value="3"/>
</dbReference>
<evidence type="ECO:0000259" key="13">
    <source>
        <dbReference type="PROSITE" id="PS50940"/>
    </source>
</evidence>
<dbReference type="Pfam" id="PF00704">
    <property type="entry name" value="Glyco_hydro_18"/>
    <property type="match status" value="2"/>
</dbReference>
<dbReference type="InterPro" id="IPR002557">
    <property type="entry name" value="Chitin-bd_dom"/>
</dbReference>
<dbReference type="SUPFAM" id="SSF54556">
    <property type="entry name" value="Chitinase insertion domain"/>
    <property type="match status" value="2"/>
</dbReference>
<dbReference type="FunFam" id="3.10.50.10:FF:000001">
    <property type="entry name" value="Chitinase 3-like 1"/>
    <property type="match status" value="1"/>
</dbReference>
<dbReference type="EC" id="3.2.1.14" evidence="3"/>
<dbReference type="InterPro" id="IPR001579">
    <property type="entry name" value="Glyco_hydro_18_chit_AS"/>
</dbReference>
<name>A0A9N9QUP2_9NEOP</name>
<gene>
    <name evidence="15" type="ORF">DIATSA_LOCUS1852</name>
</gene>
<dbReference type="Proteomes" id="UP001153714">
    <property type="component" value="Chromosome 11"/>
</dbReference>
<keyword evidence="11" id="KW-0624">Polysaccharide degradation</keyword>
<evidence type="ECO:0000313" key="16">
    <source>
        <dbReference type="Proteomes" id="UP001153714"/>
    </source>
</evidence>
<evidence type="ECO:0000259" key="14">
    <source>
        <dbReference type="PROSITE" id="PS51910"/>
    </source>
</evidence>
<evidence type="ECO:0000256" key="2">
    <source>
        <dbReference type="ARBA" id="ARBA00009121"/>
    </source>
</evidence>
<dbReference type="CDD" id="cd02872">
    <property type="entry name" value="GH18_chitolectin_chitotriosidase"/>
    <property type="match status" value="1"/>
</dbReference>
<evidence type="ECO:0000256" key="10">
    <source>
        <dbReference type="ARBA" id="ARBA00023295"/>
    </source>
</evidence>
<dbReference type="GO" id="GO:0000272">
    <property type="term" value="P:polysaccharide catabolic process"/>
    <property type="evidence" value="ECO:0007669"/>
    <property type="project" value="UniProtKB-KW"/>
</dbReference>
<evidence type="ECO:0000256" key="8">
    <source>
        <dbReference type="ARBA" id="ARBA00023157"/>
    </source>
</evidence>
<dbReference type="SUPFAM" id="SSF57625">
    <property type="entry name" value="Invertebrate chitin-binding proteins"/>
    <property type="match status" value="1"/>
</dbReference>
<dbReference type="InterPro" id="IPR050314">
    <property type="entry name" value="Glycosyl_Hydrlase_18"/>
</dbReference>
<keyword evidence="5" id="KW-0732">Signal</keyword>
<keyword evidence="7" id="KW-0146">Chitin degradation</keyword>
<evidence type="ECO:0000256" key="7">
    <source>
        <dbReference type="ARBA" id="ARBA00023024"/>
    </source>
</evidence>
<evidence type="ECO:0000256" key="11">
    <source>
        <dbReference type="ARBA" id="ARBA00023326"/>
    </source>
</evidence>
<dbReference type="PROSITE" id="PS51910">
    <property type="entry name" value="GH18_2"/>
    <property type="match status" value="3"/>
</dbReference>
<dbReference type="OrthoDB" id="76388at2759"/>
<dbReference type="Gene3D" id="2.170.140.10">
    <property type="entry name" value="Chitin binding domain"/>
    <property type="match status" value="1"/>
</dbReference>
<evidence type="ECO:0000256" key="5">
    <source>
        <dbReference type="ARBA" id="ARBA00022729"/>
    </source>
</evidence>
<evidence type="ECO:0000256" key="9">
    <source>
        <dbReference type="ARBA" id="ARBA00023277"/>
    </source>
</evidence>
<keyword evidence="10 12" id="KW-0326">Glycosidase</keyword>
<feature type="domain" description="GH18" evidence="14">
    <location>
        <begin position="601"/>
        <end position="963"/>
    </location>
</feature>
<dbReference type="InterPro" id="IPR029070">
    <property type="entry name" value="Chitinase_insertion_sf"/>
</dbReference>
<dbReference type="PANTHER" id="PTHR11177:SF359">
    <property type="entry name" value="CHITINASE 10-RELATED"/>
    <property type="match status" value="1"/>
</dbReference>
<accession>A0A9N9QUP2</accession>
<dbReference type="Gene3D" id="3.10.50.10">
    <property type="match status" value="2"/>
</dbReference>
<feature type="domain" description="Chitin-binding type-2" evidence="13">
    <location>
        <begin position="530"/>
        <end position="582"/>
    </location>
</feature>
<evidence type="ECO:0000256" key="1">
    <source>
        <dbReference type="ARBA" id="ARBA00000822"/>
    </source>
</evidence>
<dbReference type="EMBL" id="OU893342">
    <property type="protein sequence ID" value="CAG9783695.1"/>
    <property type="molecule type" value="Genomic_DNA"/>
</dbReference>
<dbReference type="AlphaFoldDB" id="A0A9N9QUP2"/>
<dbReference type="GO" id="GO:0005576">
    <property type="term" value="C:extracellular region"/>
    <property type="evidence" value="ECO:0007669"/>
    <property type="project" value="InterPro"/>
</dbReference>
<dbReference type="SMART" id="SM00636">
    <property type="entry name" value="Glyco_18"/>
    <property type="match status" value="2"/>
</dbReference>
<dbReference type="InterPro" id="IPR017853">
    <property type="entry name" value="GH"/>
</dbReference>
<comment type="catalytic activity">
    <reaction evidence="1">
        <text>Random endo-hydrolysis of N-acetyl-beta-D-glucosaminide (1-&gt;4)-beta-linkages in chitin and chitodextrins.</text>
        <dbReference type="EC" id="3.2.1.14"/>
    </reaction>
</comment>
<evidence type="ECO:0000256" key="3">
    <source>
        <dbReference type="ARBA" id="ARBA00012729"/>
    </source>
</evidence>
<evidence type="ECO:0000256" key="12">
    <source>
        <dbReference type="RuleBase" id="RU000489"/>
    </source>
</evidence>
<feature type="domain" description="GH18" evidence="14">
    <location>
        <begin position="107"/>
        <end position="477"/>
    </location>
</feature>
<keyword evidence="8" id="KW-1015">Disulfide bond</keyword>
<protein>
    <recommendedName>
        <fullName evidence="3">chitinase</fullName>
        <ecNumber evidence="3">3.2.1.14</ecNumber>
    </recommendedName>
</protein>
<reference evidence="15" key="2">
    <citation type="submission" date="2022-10" db="EMBL/GenBank/DDBJ databases">
        <authorList>
            <consortium name="ENA_rothamsted_submissions"/>
            <consortium name="culmorum"/>
            <person name="King R."/>
        </authorList>
    </citation>
    <scope>NUCLEOTIDE SEQUENCE</scope>
</reference>
<dbReference type="PROSITE" id="PS01095">
    <property type="entry name" value="GH18_1"/>
    <property type="match status" value="1"/>
</dbReference>
<dbReference type="PANTHER" id="PTHR11177">
    <property type="entry name" value="CHITINASE"/>
    <property type="match status" value="1"/>
</dbReference>
<feature type="domain" description="GH18" evidence="14">
    <location>
        <begin position="1"/>
        <end position="38"/>
    </location>
</feature>
<evidence type="ECO:0000256" key="6">
    <source>
        <dbReference type="ARBA" id="ARBA00022801"/>
    </source>
</evidence>
<comment type="similarity">
    <text evidence="2">Belongs to the glycosyl hydrolase 18 family. Chitinase class II subfamily.</text>
</comment>
<keyword evidence="16" id="KW-1185">Reference proteome</keyword>